<evidence type="ECO:0000313" key="15">
    <source>
        <dbReference type="EMBL" id="GAA0167109.1"/>
    </source>
</evidence>
<gene>
    <name evidence="15" type="ORF">LIER_22117</name>
</gene>
<dbReference type="InterPro" id="IPR033254">
    <property type="entry name" value="Plant_FLA"/>
</dbReference>
<dbReference type="SUPFAM" id="SSF82153">
    <property type="entry name" value="FAS1 domain"/>
    <property type="match status" value="2"/>
</dbReference>
<dbReference type="GO" id="GO:0005886">
    <property type="term" value="C:plasma membrane"/>
    <property type="evidence" value="ECO:0007669"/>
    <property type="project" value="UniProtKB-SubCell"/>
</dbReference>
<evidence type="ECO:0000256" key="10">
    <source>
        <dbReference type="ARBA" id="ARBA00023288"/>
    </source>
</evidence>
<evidence type="ECO:0000256" key="6">
    <source>
        <dbReference type="ARBA" id="ARBA00022737"/>
    </source>
</evidence>
<feature type="domain" description="FAS1" evidence="14">
    <location>
        <begin position="185"/>
        <end position="325"/>
    </location>
</feature>
<dbReference type="EMBL" id="BAABME010005969">
    <property type="protein sequence ID" value="GAA0167109.1"/>
    <property type="molecule type" value="Genomic_DNA"/>
</dbReference>
<evidence type="ECO:0000256" key="1">
    <source>
        <dbReference type="ARBA" id="ARBA00004609"/>
    </source>
</evidence>
<comment type="subcellular location">
    <subcellularLocation>
        <location evidence="1">Cell membrane</location>
        <topology evidence="1">Lipid-anchor</topology>
        <topology evidence="1">GPI-anchor</topology>
    </subcellularLocation>
</comment>
<keyword evidence="9" id="KW-0325">Glycoprotein</keyword>
<proteinExistence type="inferred from homology"/>
<sequence length="398" mass="43129">MNSPHSFLLLLLLCFILYSPSIHAHNITRILAKHPEFSSFNHYLSVTHLAGEINRRRTITVCAVDNASMDELLSKQYSINTIKNILSLHVFADYFGSKKLHQLTKGTTTASTLFQATGEATGTSGYVNITDLKGGKVGFTAGDNDGELTATYVKSIQELPYNISVIQISHILTSPEAEAPTTSPSDLNLTSLMTKQGCKAFAELLLSSKEAADTFRQNVEGGLTVFCPTDKAIDAFRTKFKNLTAAGKVSLLLYHGVPVYQSLGMLKSNNGVMNTLATEGANKYDFTVQNDDEDIQLKTKVVTSTITGTLIDEEPLAVFKVDKVLLPRELFKVAKEAPAPKAESPKGDDEEADAPGPASDEDDEETSADQTANGAFRMINGAWFVSVVLSLFAGICMI</sequence>
<dbReference type="PANTHER" id="PTHR32382">
    <property type="entry name" value="FASCICLIN-LIKE ARABINOGALACTAN PROTEIN"/>
    <property type="match status" value="1"/>
</dbReference>
<name>A0AAV3QTT6_LITER</name>
<dbReference type="InterPro" id="IPR000782">
    <property type="entry name" value="FAS1_domain"/>
</dbReference>
<keyword evidence="6" id="KW-0677">Repeat</keyword>
<dbReference type="SMART" id="SM00554">
    <property type="entry name" value="FAS1"/>
    <property type="match status" value="2"/>
</dbReference>
<evidence type="ECO:0000256" key="12">
    <source>
        <dbReference type="SAM" id="MobiDB-lite"/>
    </source>
</evidence>
<dbReference type="FunFam" id="2.30.180.10:FF:000008">
    <property type="entry name" value="Fasciclin-like arabinogalactan protein 10"/>
    <property type="match status" value="1"/>
</dbReference>
<dbReference type="PROSITE" id="PS50213">
    <property type="entry name" value="FAS1"/>
    <property type="match status" value="2"/>
</dbReference>
<dbReference type="Gene3D" id="2.30.180.10">
    <property type="entry name" value="FAS1 domain"/>
    <property type="match status" value="2"/>
</dbReference>
<feature type="domain" description="FAS1" evidence="14">
    <location>
        <begin position="24"/>
        <end position="172"/>
    </location>
</feature>
<evidence type="ECO:0000256" key="4">
    <source>
        <dbReference type="ARBA" id="ARBA00022622"/>
    </source>
</evidence>
<evidence type="ECO:0000256" key="9">
    <source>
        <dbReference type="ARBA" id="ARBA00023180"/>
    </source>
</evidence>
<keyword evidence="4" id="KW-0336">GPI-anchor</keyword>
<comment type="similarity">
    <text evidence="2">Belongs to the fasciclin-like AGP family.</text>
</comment>
<keyword evidence="7" id="KW-0654">Proteoglycan</keyword>
<protein>
    <submittedName>
        <fullName evidence="15">Cell adhesion molecule</fullName>
    </submittedName>
</protein>
<keyword evidence="3" id="KW-1003">Cell membrane</keyword>
<evidence type="ECO:0000256" key="2">
    <source>
        <dbReference type="ARBA" id="ARBA00007843"/>
    </source>
</evidence>
<feature type="chain" id="PRO_5043405317" evidence="13">
    <location>
        <begin position="25"/>
        <end position="398"/>
    </location>
</feature>
<feature type="region of interest" description="Disordered" evidence="12">
    <location>
        <begin position="336"/>
        <end position="370"/>
    </location>
</feature>
<reference evidence="15 16" key="1">
    <citation type="submission" date="2024-01" db="EMBL/GenBank/DDBJ databases">
        <title>The complete chloroplast genome sequence of Lithospermum erythrorhizon: insights into the phylogenetic relationship among Boraginaceae species and the maternal lineages of purple gromwells.</title>
        <authorList>
            <person name="Okada T."/>
            <person name="Watanabe K."/>
        </authorList>
    </citation>
    <scope>NUCLEOTIDE SEQUENCE [LARGE SCALE GENOMIC DNA]</scope>
</reference>
<feature type="compositionally biased region" description="Acidic residues" evidence="12">
    <location>
        <begin position="348"/>
        <end position="367"/>
    </location>
</feature>
<evidence type="ECO:0000259" key="14">
    <source>
        <dbReference type="PROSITE" id="PS50213"/>
    </source>
</evidence>
<dbReference type="GO" id="GO:0098552">
    <property type="term" value="C:side of membrane"/>
    <property type="evidence" value="ECO:0007669"/>
    <property type="project" value="UniProtKB-KW"/>
</dbReference>
<evidence type="ECO:0000256" key="11">
    <source>
        <dbReference type="ARBA" id="ARBA00024686"/>
    </source>
</evidence>
<evidence type="ECO:0000313" key="16">
    <source>
        <dbReference type="Proteomes" id="UP001454036"/>
    </source>
</evidence>
<evidence type="ECO:0000256" key="8">
    <source>
        <dbReference type="ARBA" id="ARBA00023136"/>
    </source>
</evidence>
<keyword evidence="10" id="KW-0449">Lipoprotein</keyword>
<dbReference type="FunFam" id="2.30.180.10:FF:000010">
    <property type="entry name" value="Fasciclin-like arabinogalactan protein 2"/>
    <property type="match status" value="1"/>
</dbReference>
<dbReference type="PANTHER" id="PTHR32382:SF82">
    <property type="entry name" value="FASCICLIN-LIKE ARABINOGALACTAN PROTEIN 2"/>
    <property type="match status" value="1"/>
</dbReference>
<comment type="function">
    <text evidence="11">May be a cell surface adhesion protein.</text>
</comment>
<feature type="signal peptide" evidence="13">
    <location>
        <begin position="1"/>
        <end position="24"/>
    </location>
</feature>
<dbReference type="AlphaFoldDB" id="A0AAV3QTT6"/>
<organism evidence="15 16">
    <name type="scientific">Lithospermum erythrorhizon</name>
    <name type="common">Purple gromwell</name>
    <name type="synonym">Lithospermum officinale var. erythrorhizon</name>
    <dbReference type="NCBI Taxonomy" id="34254"/>
    <lineage>
        <taxon>Eukaryota</taxon>
        <taxon>Viridiplantae</taxon>
        <taxon>Streptophyta</taxon>
        <taxon>Embryophyta</taxon>
        <taxon>Tracheophyta</taxon>
        <taxon>Spermatophyta</taxon>
        <taxon>Magnoliopsida</taxon>
        <taxon>eudicotyledons</taxon>
        <taxon>Gunneridae</taxon>
        <taxon>Pentapetalae</taxon>
        <taxon>asterids</taxon>
        <taxon>lamiids</taxon>
        <taxon>Boraginales</taxon>
        <taxon>Boraginaceae</taxon>
        <taxon>Boraginoideae</taxon>
        <taxon>Lithospermeae</taxon>
        <taxon>Lithospermum</taxon>
    </lineage>
</organism>
<evidence type="ECO:0000256" key="7">
    <source>
        <dbReference type="ARBA" id="ARBA00022974"/>
    </source>
</evidence>
<evidence type="ECO:0000256" key="3">
    <source>
        <dbReference type="ARBA" id="ARBA00022475"/>
    </source>
</evidence>
<dbReference type="InterPro" id="IPR036378">
    <property type="entry name" value="FAS1_dom_sf"/>
</dbReference>
<dbReference type="Proteomes" id="UP001454036">
    <property type="component" value="Unassembled WGS sequence"/>
</dbReference>
<keyword evidence="5 13" id="KW-0732">Signal</keyword>
<evidence type="ECO:0000256" key="13">
    <source>
        <dbReference type="SAM" id="SignalP"/>
    </source>
</evidence>
<dbReference type="Pfam" id="PF02469">
    <property type="entry name" value="Fasciclin"/>
    <property type="match status" value="2"/>
</dbReference>
<keyword evidence="16" id="KW-1185">Reference proteome</keyword>
<accession>A0AAV3QTT6</accession>
<comment type="caution">
    <text evidence="15">The sequence shown here is derived from an EMBL/GenBank/DDBJ whole genome shotgun (WGS) entry which is preliminary data.</text>
</comment>
<evidence type="ECO:0000256" key="5">
    <source>
        <dbReference type="ARBA" id="ARBA00022729"/>
    </source>
</evidence>
<keyword evidence="8" id="KW-0472">Membrane</keyword>